<reference evidence="2" key="2">
    <citation type="journal article" date="2016" name="Front. Microbiol.">
        <title>The Regulatory Protein RosR Affects Rhizobium leguminosarum bv. trifolii Protein Profiles, Cell Surface Properties, and Symbiosis with Clover.</title>
        <authorList>
            <person name="Rachwal K."/>
            <person name="Boguszewska A."/>
            <person name="Kopcinska J."/>
            <person name="Karas M."/>
            <person name="Tchorzewski M."/>
            <person name="Janczarek M."/>
        </authorList>
    </citation>
    <scope>NUCLEOTIDE SEQUENCE</scope>
    <source>
        <strain evidence="2">Rt24.2</strain>
    </source>
</reference>
<protein>
    <submittedName>
        <fullName evidence="2">Uncharacterized protein</fullName>
    </submittedName>
</protein>
<feature type="region of interest" description="Disordered" evidence="1">
    <location>
        <begin position="132"/>
        <end position="166"/>
    </location>
</feature>
<organism evidence="2">
    <name type="scientific">Rhizobium leguminosarum bv. trifolii</name>
    <dbReference type="NCBI Taxonomy" id="386"/>
    <lineage>
        <taxon>Bacteria</taxon>
        <taxon>Pseudomonadati</taxon>
        <taxon>Pseudomonadota</taxon>
        <taxon>Alphaproteobacteria</taxon>
        <taxon>Hyphomicrobiales</taxon>
        <taxon>Rhizobiaceae</taxon>
        <taxon>Rhizobium/Agrobacterium group</taxon>
        <taxon>Rhizobium</taxon>
    </lineage>
</organism>
<evidence type="ECO:0000256" key="1">
    <source>
        <dbReference type="SAM" id="MobiDB-lite"/>
    </source>
</evidence>
<name>A0A1C9I547_RHILT</name>
<proteinExistence type="predicted"/>
<feature type="compositionally biased region" description="Polar residues" evidence="1">
    <location>
        <begin position="135"/>
        <end position="147"/>
    </location>
</feature>
<accession>A0A1C9I547</accession>
<sequence length="224" mass="24240">MIRENDADNCSGCLRAHLVKRLNNNGKKELAGEPGLEPRLTESESVVLPLNYSPAVAAEAWLGCCAALITKSGRIANSRFEKIRCCCGKVKPPANPRPKKNLAISAGADILAATQKSNERLLHISRLARRGGKTTWKTPKAAQSRNLTGRRRQGARTARSPGAARANVAGNPATRLIPLRMSLPAVPDSQRARWKMQPVIRPASASAAVVAAMVLRRMVHFNLM</sequence>
<dbReference type="AlphaFoldDB" id="A0A1C9I547"/>
<reference evidence="2" key="1">
    <citation type="journal article" date="2015" name="BMC Genomics">
        <title>Transcriptome profiling of a Rhizobium leguminosarum bv. trifolii rosR mutant reveals the role of the transcriptional regulator RosR in motility, synthesis of cell-surface components, and other cellular processes.</title>
        <authorList>
            <person name="Rachwal K."/>
            <person name="Matczynska E."/>
            <person name="Janczarek M."/>
        </authorList>
    </citation>
    <scope>NUCLEOTIDE SEQUENCE</scope>
    <source>
        <strain evidence="2">Rt24.2</strain>
    </source>
</reference>
<dbReference type="EMBL" id="KX491701">
    <property type="protein sequence ID" value="AOO94065.1"/>
    <property type="molecule type" value="Genomic_DNA"/>
</dbReference>
<evidence type="ECO:0000313" key="2">
    <source>
        <dbReference type="EMBL" id="AOO94065.1"/>
    </source>
</evidence>